<dbReference type="GO" id="GO:0005975">
    <property type="term" value="P:carbohydrate metabolic process"/>
    <property type="evidence" value="ECO:0007669"/>
    <property type="project" value="InterPro"/>
</dbReference>
<keyword evidence="2" id="KW-0808">Transferase</keyword>
<evidence type="ECO:0000259" key="5">
    <source>
        <dbReference type="Pfam" id="PF00370"/>
    </source>
</evidence>
<dbReference type="EMBL" id="AP022360">
    <property type="protein sequence ID" value="BBU79836.1"/>
    <property type="molecule type" value="Genomic_DNA"/>
</dbReference>
<dbReference type="InterPro" id="IPR043129">
    <property type="entry name" value="ATPase_NBD"/>
</dbReference>
<name>A0A8S0FGI1_ECOLX</name>
<evidence type="ECO:0000256" key="2">
    <source>
        <dbReference type="ARBA" id="ARBA00022679"/>
    </source>
</evidence>
<feature type="region of interest" description="Disordered" evidence="4">
    <location>
        <begin position="218"/>
        <end position="243"/>
    </location>
</feature>
<evidence type="ECO:0000256" key="3">
    <source>
        <dbReference type="ARBA" id="ARBA00022777"/>
    </source>
</evidence>
<feature type="domain" description="Carbohydrate kinase FGGY N-terminal" evidence="5">
    <location>
        <begin position="4"/>
        <end position="218"/>
    </location>
</feature>
<dbReference type="SUPFAM" id="SSF53067">
    <property type="entry name" value="Actin-like ATPase domain"/>
    <property type="match status" value="1"/>
</dbReference>
<comment type="similarity">
    <text evidence="1">Belongs to the FGGY kinase family.</text>
</comment>
<evidence type="ECO:0000313" key="7">
    <source>
        <dbReference type="Proteomes" id="UP000467488"/>
    </source>
</evidence>
<dbReference type="Proteomes" id="UP000467488">
    <property type="component" value="Chromosome"/>
</dbReference>
<evidence type="ECO:0000313" key="6">
    <source>
        <dbReference type="EMBL" id="BBU79836.1"/>
    </source>
</evidence>
<dbReference type="InterPro" id="IPR050406">
    <property type="entry name" value="FGGY_Carb_Kinase"/>
</dbReference>
<dbReference type="PANTHER" id="PTHR43095:SF3">
    <property type="entry name" value="L-XYLULOSE_3-KETO-L-GULONATE KINASE"/>
    <property type="match status" value="1"/>
</dbReference>
<dbReference type="Pfam" id="PF00370">
    <property type="entry name" value="FGGY_N"/>
    <property type="match status" value="1"/>
</dbReference>
<gene>
    <name evidence="6" type="ORF">EIMP300_12360</name>
</gene>
<proteinExistence type="inferred from homology"/>
<keyword evidence="3" id="KW-0418">Kinase</keyword>
<dbReference type="Gene3D" id="3.30.420.40">
    <property type="match status" value="1"/>
</dbReference>
<evidence type="ECO:0000256" key="4">
    <source>
        <dbReference type="SAM" id="MobiDB-lite"/>
    </source>
</evidence>
<organism evidence="6 7">
    <name type="scientific">Escherichia coli</name>
    <dbReference type="NCBI Taxonomy" id="562"/>
    <lineage>
        <taxon>Bacteria</taxon>
        <taxon>Pseudomonadati</taxon>
        <taxon>Pseudomonadota</taxon>
        <taxon>Gammaproteobacteria</taxon>
        <taxon>Enterobacterales</taxon>
        <taxon>Enterobacteriaceae</taxon>
        <taxon>Escherichia</taxon>
    </lineage>
</organism>
<accession>A0A8S0FGI1</accession>
<dbReference type="GO" id="GO:0016301">
    <property type="term" value="F:kinase activity"/>
    <property type="evidence" value="ECO:0007669"/>
    <property type="project" value="UniProtKB-KW"/>
</dbReference>
<dbReference type="AlphaFoldDB" id="A0A8S0FGI1"/>
<evidence type="ECO:0000256" key="1">
    <source>
        <dbReference type="ARBA" id="ARBA00009156"/>
    </source>
</evidence>
<dbReference type="InterPro" id="IPR018484">
    <property type="entry name" value="FGGY_N"/>
</dbReference>
<feature type="compositionally biased region" description="Basic and acidic residues" evidence="4">
    <location>
        <begin position="218"/>
        <end position="231"/>
    </location>
</feature>
<protein>
    <recommendedName>
        <fullName evidence="5">Carbohydrate kinase FGGY N-terminal domain-containing protein</fullName>
    </recommendedName>
</protein>
<dbReference type="PANTHER" id="PTHR43095">
    <property type="entry name" value="SUGAR KINASE"/>
    <property type="match status" value="1"/>
</dbReference>
<sequence length="243" mass="27395">MTQYWLGLDCGGSWLKAGLYDREGREAGVQRLPLCALSPQPGWAERDMAELWQACCTAVIRSLLTHSGVSGEQIVGIGISAQGKGLFLLDKNDKPLGNAILSSDRRAMEIVRRWQEDGIPEKLYPLTRQTLWTGHPVSLLRWLKEHEPERYAQIGCVMMTHDYLRWCLTGVKGCEESNISESNLYNMSRGEYDPCLTDWLGIAEINHALPPVVGSAEHLRGNHRSDSRTDWSESGYPRCRRPV</sequence>
<reference evidence="6 7" key="1">
    <citation type="submission" date="2020-01" db="EMBL/GenBank/DDBJ databases">
        <title>Dynamics of blaIMP-6 dissemination in carbapenem resistant Enterobacteriacea isolated from regional surveillance in Osaka, Japan.</title>
        <authorList>
            <person name="Abe R."/>
            <person name="Akeda Y."/>
            <person name="Sugawara Y."/>
            <person name="Yamamoto N."/>
            <person name="Tomono K."/>
            <person name="Takeuchi D."/>
            <person name="Kawahara R."/>
            <person name="Hamada S."/>
        </authorList>
    </citation>
    <scope>NUCLEOTIDE SEQUENCE [LARGE SCALE GENOMIC DNA]</scope>
    <source>
        <strain evidence="6 7">E300</strain>
    </source>
</reference>